<keyword evidence="2" id="KW-0472">Membrane</keyword>
<comment type="caution">
    <text evidence="5">The sequence shown here is derived from an EMBL/GenBank/DDBJ whole genome shotgun (WGS) entry which is preliminary data.</text>
</comment>
<keyword evidence="2" id="KW-0812">Transmembrane</keyword>
<proteinExistence type="predicted"/>
<gene>
    <name evidence="5" type="ORF">FHW14_002087</name>
</gene>
<dbReference type="Pfam" id="PF09972">
    <property type="entry name" value="DUF2207"/>
    <property type="match status" value="1"/>
</dbReference>
<feature type="transmembrane region" description="Helical" evidence="2">
    <location>
        <begin position="459"/>
        <end position="479"/>
    </location>
</feature>
<dbReference type="Proteomes" id="UP000590811">
    <property type="component" value="Unassembled WGS sequence"/>
</dbReference>
<protein>
    <submittedName>
        <fullName evidence="5">Putative membrane protein YgcG</fullName>
    </submittedName>
</protein>
<reference evidence="5 6" key="1">
    <citation type="submission" date="2020-08" db="EMBL/GenBank/DDBJ databases">
        <title>Genomic Encyclopedia of Type Strains, Phase IV (KMG-V): Genome sequencing to study the core and pangenomes of soil and plant-associated prokaryotes.</title>
        <authorList>
            <person name="Whitman W."/>
        </authorList>
    </citation>
    <scope>NUCLEOTIDE SEQUENCE [LARGE SCALE GENOMIC DNA]</scope>
    <source>
        <strain evidence="5 6">B3ACCR2</strain>
    </source>
</reference>
<feature type="transmembrane region" description="Helical" evidence="2">
    <location>
        <begin position="485"/>
        <end position="511"/>
    </location>
</feature>
<sequence>MMRHDTQARGDARGDRGAARALGAVAVAFVAALLVLLPAGSASAAGGDRMSDFAVTYDLQADGSMKVTERITWVFPAGEERHGILRNIVVRMGYGDQEGKYRYYDMTDVSISSPTGAPDAFRVSEFGASDQIRIGSSDEYTRGTQRYEVRYTLHHVLNPIAAGQDGGTAEKTVELNYNVFGANETTPRDRVSVTVNAPAASTRTRCFEGVKTSDTPCSGTPGNPTRFGADDLSSGDAMTVIASYPATAFDADLAPDVRDGDADSSLGSGAAPAANAAAWAGGIGAPVLAAAVMGALVWTRGRDERYAGLTPGLSPTSTDAAAPVMRGGRPVVAVQFQPPAGVAPGLVGTVIDETANPIDVSATVIDLAVRGFLRIEETGGEGLFKRTDWTLTRLPFPEGERAHAYERTLLDGIFRTGDVVTLSSLKNTFSSTLKRVQREMYDEVVTRGWFRRSPQTQRGAWQTLGIVIAAAGALLLFYGGSAISVLLGAGFSGGAVLGGGLILSGIIVWVLGGRMAAKTPEGSAVNAQSLGFKEYLLTAEAKQIAFDEASMVFSRYLPYAVVFGVADRWAGVFADVARAADAAGQSLVMPTWYVWSGTTFPDFGSIANGVESFSTTSTGTFTSTPGSSGSSGFSSGGGFSGGGGGGSSSGSW</sequence>
<feature type="compositionally biased region" description="Polar residues" evidence="1">
    <location>
        <begin position="212"/>
        <end position="223"/>
    </location>
</feature>
<evidence type="ECO:0000259" key="4">
    <source>
        <dbReference type="Pfam" id="PF20990"/>
    </source>
</evidence>
<evidence type="ECO:0000259" key="3">
    <source>
        <dbReference type="Pfam" id="PF09972"/>
    </source>
</evidence>
<organism evidence="5 6">
    <name type="scientific">Terracoccus luteus</name>
    <dbReference type="NCBI Taxonomy" id="53356"/>
    <lineage>
        <taxon>Bacteria</taxon>
        <taxon>Bacillati</taxon>
        <taxon>Actinomycetota</taxon>
        <taxon>Actinomycetes</taxon>
        <taxon>Micrococcales</taxon>
        <taxon>Intrasporangiaceae</taxon>
        <taxon>Terracoccus</taxon>
    </lineage>
</organism>
<dbReference type="InterPro" id="IPR018702">
    <property type="entry name" value="DUF2207"/>
</dbReference>
<dbReference type="RefSeq" id="WP_253354428.1">
    <property type="nucleotide sequence ID" value="NZ_JACHVT010000004.1"/>
</dbReference>
<evidence type="ECO:0000256" key="2">
    <source>
        <dbReference type="SAM" id="Phobius"/>
    </source>
</evidence>
<feature type="compositionally biased region" description="Low complexity" evidence="1">
    <location>
        <begin position="618"/>
        <end position="633"/>
    </location>
</feature>
<feature type="domain" description="Predicted membrane protein YciQ-like C-terminal" evidence="4">
    <location>
        <begin position="336"/>
        <end position="571"/>
    </location>
</feature>
<dbReference type="Pfam" id="PF20990">
    <property type="entry name" value="DUF2207_C"/>
    <property type="match status" value="1"/>
</dbReference>
<feature type="transmembrane region" description="Helical" evidence="2">
    <location>
        <begin position="276"/>
        <end position="298"/>
    </location>
</feature>
<evidence type="ECO:0000256" key="1">
    <source>
        <dbReference type="SAM" id="MobiDB-lite"/>
    </source>
</evidence>
<feature type="compositionally biased region" description="Gly residues" evidence="1">
    <location>
        <begin position="634"/>
        <end position="652"/>
    </location>
</feature>
<name>A0A839Q1H9_9MICO</name>
<evidence type="ECO:0000313" key="5">
    <source>
        <dbReference type="EMBL" id="MBB2986922.1"/>
    </source>
</evidence>
<dbReference type="EMBL" id="JACHVT010000004">
    <property type="protein sequence ID" value="MBB2986922.1"/>
    <property type="molecule type" value="Genomic_DNA"/>
</dbReference>
<feature type="region of interest" description="Disordered" evidence="1">
    <location>
        <begin position="618"/>
        <end position="652"/>
    </location>
</feature>
<dbReference type="AlphaFoldDB" id="A0A839Q1H9"/>
<keyword evidence="2" id="KW-1133">Transmembrane helix</keyword>
<feature type="region of interest" description="Disordered" evidence="1">
    <location>
        <begin position="211"/>
        <end position="231"/>
    </location>
</feature>
<accession>A0A839Q1H9</accession>
<evidence type="ECO:0000313" key="6">
    <source>
        <dbReference type="Proteomes" id="UP000590811"/>
    </source>
</evidence>
<feature type="domain" description="DUF2207" evidence="3">
    <location>
        <begin position="50"/>
        <end position="241"/>
    </location>
</feature>
<dbReference type="InterPro" id="IPR048389">
    <property type="entry name" value="YciQ-like_C"/>
</dbReference>